<gene>
    <name evidence="2" type="ORF">VB798_06625</name>
</gene>
<proteinExistence type="predicted"/>
<name>A0ABU5SGC9_9BACT</name>
<evidence type="ECO:0000313" key="3">
    <source>
        <dbReference type="Proteomes" id="UP001302222"/>
    </source>
</evidence>
<reference evidence="2 3" key="1">
    <citation type="submission" date="2023-12" db="EMBL/GenBank/DDBJ databases">
        <title>Novel species of the genus Arcicella isolated from rivers.</title>
        <authorList>
            <person name="Lu H."/>
        </authorList>
    </citation>
    <scope>NUCLEOTIDE SEQUENCE [LARGE SCALE GENOMIC DNA]</scope>
    <source>
        <strain evidence="2 3">DC25W</strain>
    </source>
</reference>
<comment type="caution">
    <text evidence="2">The sequence shown here is derived from an EMBL/GenBank/DDBJ whole genome shotgun (WGS) entry which is preliminary data.</text>
</comment>
<dbReference type="RefSeq" id="WP_323257216.1">
    <property type="nucleotide sequence ID" value="NZ_JAYGIM010000004.1"/>
</dbReference>
<dbReference type="Pfam" id="PF15575">
    <property type="entry name" value="Imm49"/>
    <property type="match status" value="1"/>
</dbReference>
<dbReference type="InterPro" id="IPR029074">
    <property type="entry name" value="Imm49"/>
</dbReference>
<feature type="coiled-coil region" evidence="1">
    <location>
        <begin position="121"/>
        <end position="148"/>
    </location>
</feature>
<organism evidence="2 3">
    <name type="scientific">Arcicella lustrica</name>
    <dbReference type="NCBI Taxonomy" id="2984196"/>
    <lineage>
        <taxon>Bacteria</taxon>
        <taxon>Pseudomonadati</taxon>
        <taxon>Bacteroidota</taxon>
        <taxon>Cytophagia</taxon>
        <taxon>Cytophagales</taxon>
        <taxon>Flectobacillaceae</taxon>
        <taxon>Arcicella</taxon>
    </lineage>
</organism>
<dbReference type="Proteomes" id="UP001302222">
    <property type="component" value="Unassembled WGS sequence"/>
</dbReference>
<evidence type="ECO:0000256" key="1">
    <source>
        <dbReference type="SAM" id="Coils"/>
    </source>
</evidence>
<keyword evidence="1" id="KW-0175">Coiled coil</keyword>
<evidence type="ECO:0000313" key="2">
    <source>
        <dbReference type="EMBL" id="MEA5426242.1"/>
    </source>
</evidence>
<protein>
    <submittedName>
        <fullName evidence="2">Imm49 family immunity protein</fullName>
    </submittedName>
</protein>
<accession>A0ABU5SGC9</accession>
<keyword evidence="3" id="KW-1185">Reference proteome</keyword>
<sequence length="235" mass="27136">MSLEETLKICLRDEKICLERINLSEYRNWAIGNLELTARGIAIHSMYVLNDYVKAREHFYKAALCGEYMVRNYDELMDTSIYKICCAVLSDNTDIINRYGTLKNKVSNKNFIGYIFNTAIRSIITDNAEELKAQIEKLKITVTKKGNKGFTGMINVCEGILNNNKILVEQGLQELIKTHGRRGEFWYAKTYFSFEITALAKLAWRKGIEVEVDSPLVPKEMLPVRELDNYIGYEF</sequence>
<dbReference type="EMBL" id="JAYGIM010000004">
    <property type="protein sequence ID" value="MEA5426242.1"/>
    <property type="molecule type" value="Genomic_DNA"/>
</dbReference>